<reference evidence="1" key="1">
    <citation type="submission" date="2018-05" db="EMBL/GenBank/DDBJ databases">
        <authorList>
            <person name="Lanie J.A."/>
            <person name="Ng W.-L."/>
            <person name="Kazmierczak K.M."/>
            <person name="Andrzejewski T.M."/>
            <person name="Davidsen T.M."/>
            <person name="Wayne K.J."/>
            <person name="Tettelin H."/>
            <person name="Glass J.I."/>
            <person name="Rusch D."/>
            <person name="Podicherti R."/>
            <person name="Tsui H.-C.T."/>
            <person name="Winkler M.E."/>
        </authorList>
    </citation>
    <scope>NUCLEOTIDE SEQUENCE</scope>
</reference>
<dbReference type="AlphaFoldDB" id="A0A382C666"/>
<evidence type="ECO:0000313" key="1">
    <source>
        <dbReference type="EMBL" id="SVB21530.1"/>
    </source>
</evidence>
<feature type="non-terminal residue" evidence="1">
    <location>
        <position position="84"/>
    </location>
</feature>
<protein>
    <submittedName>
        <fullName evidence="1">Uncharacterized protein</fullName>
    </submittedName>
</protein>
<accession>A0A382C666</accession>
<sequence length="84" mass="9707">MIAEVNDGLVLISDYSTNNVALINIDNTLVNTWEINDYNFFRAYLTPDSILVTLSKSDNLPVLQKYDWNGLILWSFIFQEDECL</sequence>
<gene>
    <name evidence="1" type="ORF">METZ01_LOCUS174384</name>
</gene>
<dbReference type="EMBL" id="UINC01032982">
    <property type="protein sequence ID" value="SVB21530.1"/>
    <property type="molecule type" value="Genomic_DNA"/>
</dbReference>
<organism evidence="1">
    <name type="scientific">marine metagenome</name>
    <dbReference type="NCBI Taxonomy" id="408172"/>
    <lineage>
        <taxon>unclassified sequences</taxon>
        <taxon>metagenomes</taxon>
        <taxon>ecological metagenomes</taxon>
    </lineage>
</organism>
<name>A0A382C666_9ZZZZ</name>
<proteinExistence type="predicted"/>